<evidence type="ECO:0000313" key="4">
    <source>
        <dbReference type="Proteomes" id="UP000198769"/>
    </source>
</evidence>
<dbReference type="RefSeq" id="WP_090024831.1">
    <property type="nucleotide sequence ID" value="NZ_FOVD01000003.1"/>
</dbReference>
<dbReference type="Proteomes" id="UP000198769">
    <property type="component" value="Unassembled WGS sequence"/>
</dbReference>
<dbReference type="InterPro" id="IPR036866">
    <property type="entry name" value="RibonucZ/Hydroxyglut_hydro"/>
</dbReference>
<dbReference type="SMART" id="SM00849">
    <property type="entry name" value="Lactamase_B"/>
    <property type="match status" value="1"/>
</dbReference>
<dbReference type="OrthoDB" id="9802248at2"/>
<dbReference type="SUPFAM" id="SSF56281">
    <property type="entry name" value="Metallo-hydrolase/oxidoreductase"/>
    <property type="match status" value="1"/>
</dbReference>
<evidence type="ECO:0000259" key="2">
    <source>
        <dbReference type="SMART" id="SM00849"/>
    </source>
</evidence>
<gene>
    <name evidence="3" type="ORF">SAMN05421594_2625</name>
</gene>
<feature type="chain" id="PRO_5011745139" evidence="1">
    <location>
        <begin position="22"/>
        <end position="346"/>
    </location>
</feature>
<keyword evidence="4" id="KW-1185">Reference proteome</keyword>
<feature type="signal peptide" evidence="1">
    <location>
        <begin position="1"/>
        <end position="21"/>
    </location>
</feature>
<feature type="domain" description="Metallo-beta-lactamase" evidence="2">
    <location>
        <begin position="79"/>
        <end position="248"/>
    </location>
</feature>
<organism evidence="3 4">
    <name type="scientific">Chryseobacterium oleae</name>
    <dbReference type="NCBI Taxonomy" id="491207"/>
    <lineage>
        <taxon>Bacteria</taxon>
        <taxon>Pseudomonadati</taxon>
        <taxon>Bacteroidota</taxon>
        <taxon>Flavobacteriia</taxon>
        <taxon>Flavobacteriales</taxon>
        <taxon>Weeksellaceae</taxon>
        <taxon>Chryseobacterium group</taxon>
        <taxon>Chryseobacterium</taxon>
    </lineage>
</organism>
<dbReference type="Pfam" id="PF00753">
    <property type="entry name" value="Lactamase_B"/>
    <property type="match status" value="1"/>
</dbReference>
<reference evidence="4" key="1">
    <citation type="submission" date="2016-10" db="EMBL/GenBank/DDBJ databases">
        <authorList>
            <person name="Varghese N."/>
            <person name="Submissions S."/>
        </authorList>
    </citation>
    <scope>NUCLEOTIDE SEQUENCE [LARGE SCALE GENOMIC DNA]</scope>
    <source>
        <strain evidence="4">DSM 25575</strain>
    </source>
</reference>
<dbReference type="Gene3D" id="3.60.15.10">
    <property type="entry name" value="Ribonuclease Z/Hydroxyacylglutathione hydrolase-like"/>
    <property type="match status" value="1"/>
</dbReference>
<proteinExistence type="predicted"/>
<dbReference type="EMBL" id="FOVD01000003">
    <property type="protein sequence ID" value="SFN40566.1"/>
    <property type="molecule type" value="Genomic_DNA"/>
</dbReference>
<dbReference type="AlphaFoldDB" id="A0A1I4YRD1"/>
<evidence type="ECO:0000256" key="1">
    <source>
        <dbReference type="SAM" id="SignalP"/>
    </source>
</evidence>
<protein>
    <submittedName>
        <fullName evidence="3">Glyoxylase, beta-lactamase superfamily II</fullName>
    </submittedName>
</protein>
<name>A0A1I4YRD1_CHROL</name>
<keyword evidence="1" id="KW-0732">Signal</keyword>
<dbReference type="InterPro" id="IPR001279">
    <property type="entry name" value="Metallo-B-lactamas"/>
</dbReference>
<accession>A0A1I4YRD1</accession>
<sequence>MKQFFLIIAFLIGNHVFAQNAGDDYRPLMQNFTPTDLSQYKPVLQTTLDRSYKIDPKVGFAIEETKPGSHIYVLTDGVWQSAAVVTSQGVVLLDAPESFGMNIEKMVKQVTDKPIVALIYSHSHNDHISGSQYLKNIKNLEIIAAKPVADYLKEKNDQKRLVPTKSFAGSFIFKKGDKTFELKELNFHSNESELAIYIPKDKFLMVVDLFTPGYVPFKNMDLSNNMYGYLKAFDKVLSYDFDVVLAGHLTAIGNRQDVVIAKEYTMDLYQIVKKLYQETDMMKVMGDAASHVGWTNKFLLFNIYLDKIIKEGNDQLVAKWGNRLAAVDVWGPSHVSTMLNYVKWDD</sequence>
<evidence type="ECO:0000313" key="3">
    <source>
        <dbReference type="EMBL" id="SFN40566.1"/>
    </source>
</evidence>